<dbReference type="PANTHER" id="PTHR34544:SF3">
    <property type="entry name" value="OS07G0155200 PROTEIN"/>
    <property type="match status" value="1"/>
</dbReference>
<name>A0A921RL65_SORBI</name>
<dbReference type="AlphaFoldDB" id="A0A921RL65"/>
<organism evidence="3 4">
    <name type="scientific">Sorghum bicolor</name>
    <name type="common">Sorghum</name>
    <name type="synonym">Sorghum vulgare</name>
    <dbReference type="NCBI Taxonomy" id="4558"/>
    <lineage>
        <taxon>Eukaryota</taxon>
        <taxon>Viridiplantae</taxon>
        <taxon>Streptophyta</taxon>
        <taxon>Embryophyta</taxon>
        <taxon>Tracheophyta</taxon>
        <taxon>Spermatophyta</taxon>
        <taxon>Magnoliopsida</taxon>
        <taxon>Liliopsida</taxon>
        <taxon>Poales</taxon>
        <taxon>Poaceae</taxon>
        <taxon>PACMAD clade</taxon>
        <taxon>Panicoideae</taxon>
        <taxon>Andropogonodae</taxon>
        <taxon>Andropogoneae</taxon>
        <taxon>Sorghinae</taxon>
        <taxon>Sorghum</taxon>
    </lineage>
</organism>
<dbReference type="GO" id="GO:0042274">
    <property type="term" value="P:ribosomal small subunit biogenesis"/>
    <property type="evidence" value="ECO:0007669"/>
    <property type="project" value="InterPro"/>
</dbReference>
<proteinExistence type="inferred from homology"/>
<reference evidence="3" key="2">
    <citation type="submission" date="2020-10" db="EMBL/GenBank/DDBJ databases">
        <authorList>
            <person name="Cooper E.A."/>
            <person name="Brenton Z.W."/>
            <person name="Flinn B.S."/>
            <person name="Jenkins J."/>
            <person name="Shu S."/>
            <person name="Flowers D."/>
            <person name="Luo F."/>
            <person name="Wang Y."/>
            <person name="Xia P."/>
            <person name="Barry K."/>
            <person name="Daum C."/>
            <person name="Lipzen A."/>
            <person name="Yoshinaga Y."/>
            <person name="Schmutz J."/>
            <person name="Saski C."/>
            <person name="Vermerris W."/>
            <person name="Kresovich S."/>
        </authorList>
    </citation>
    <scope>NUCLEOTIDE SEQUENCE</scope>
</reference>
<dbReference type="EMBL" id="CM027681">
    <property type="protein sequence ID" value="KAG0541683.1"/>
    <property type="molecule type" value="Genomic_DNA"/>
</dbReference>
<feature type="domain" description="DUF7912" evidence="2">
    <location>
        <begin position="225"/>
        <end position="318"/>
    </location>
</feature>
<dbReference type="PANTHER" id="PTHR34544">
    <property type="entry name" value="OSJNBA0006B20.18 PROTEIN"/>
    <property type="match status" value="1"/>
</dbReference>
<feature type="region of interest" description="Disordered" evidence="1">
    <location>
        <begin position="85"/>
        <end position="116"/>
    </location>
</feature>
<evidence type="ECO:0000313" key="3">
    <source>
        <dbReference type="EMBL" id="KAG0541683.1"/>
    </source>
</evidence>
<gene>
    <name evidence="3" type="ORF">BDA96_02G038100</name>
</gene>
<accession>A0A921RL65</accession>
<protein>
    <recommendedName>
        <fullName evidence="2">DUF7912 domain-containing protein</fullName>
    </recommendedName>
</protein>
<feature type="compositionally biased region" description="Acidic residues" evidence="1">
    <location>
        <begin position="95"/>
        <end position="116"/>
    </location>
</feature>
<dbReference type="Proteomes" id="UP000807115">
    <property type="component" value="Chromosome 2"/>
</dbReference>
<sequence length="322" mass="35492">MAGARARALRALLARCSTKCHRRASPPYPSSSTAAASFSSLSRAVTFTSTPASRSQRLLPAQRAAAAAAAHVRAQTRFLASEAARRGVGGRGETADEEEEKAQEWAVEWEDSEDDGYEPEIGDGGDGGGVALRGVEWGQRALVAAEEVLADHSGDDVALFAFKVSPKGYVYVRLDKLSNVYGCPDIEEIENFNRLYKQKLDEIIERGEISLDLALEVSSPGAERLLKVPEDLDRFKDMAMRVQYLAEGDNDLMSKQNLLKDGIFLLQSVDIQSEHCVWKLADVKENRAEAGKGRPLNRKQRDWRLQTSFTAVKKVTLYLDSN</sequence>
<evidence type="ECO:0000259" key="2">
    <source>
        <dbReference type="Pfam" id="PF25498"/>
    </source>
</evidence>
<dbReference type="InterPro" id="IPR057234">
    <property type="entry name" value="DUF7912"/>
</dbReference>
<dbReference type="InterPro" id="IPR003728">
    <property type="entry name" value="Ribosome_maturation_RimP"/>
</dbReference>
<reference evidence="3" key="1">
    <citation type="journal article" date="2019" name="BMC Genomics">
        <title>A new reference genome for Sorghum bicolor reveals high levels of sequence similarity between sweet and grain genotypes: implications for the genetics of sugar metabolism.</title>
        <authorList>
            <person name="Cooper E.A."/>
            <person name="Brenton Z.W."/>
            <person name="Flinn B.S."/>
            <person name="Jenkins J."/>
            <person name="Shu S."/>
            <person name="Flowers D."/>
            <person name="Luo F."/>
            <person name="Wang Y."/>
            <person name="Xia P."/>
            <person name="Barry K."/>
            <person name="Daum C."/>
            <person name="Lipzen A."/>
            <person name="Yoshinaga Y."/>
            <person name="Schmutz J."/>
            <person name="Saski C."/>
            <person name="Vermerris W."/>
            <person name="Kresovich S."/>
        </authorList>
    </citation>
    <scope>NUCLEOTIDE SEQUENCE</scope>
</reference>
<evidence type="ECO:0000313" key="4">
    <source>
        <dbReference type="Proteomes" id="UP000807115"/>
    </source>
</evidence>
<dbReference type="HAMAP" id="MF_01077">
    <property type="entry name" value="RimP"/>
    <property type="match status" value="1"/>
</dbReference>
<comment type="caution">
    <text evidence="3">The sequence shown here is derived from an EMBL/GenBank/DDBJ whole genome shotgun (WGS) entry which is preliminary data.</text>
</comment>
<evidence type="ECO:0000256" key="1">
    <source>
        <dbReference type="SAM" id="MobiDB-lite"/>
    </source>
</evidence>
<dbReference type="Pfam" id="PF25498">
    <property type="entry name" value="DUF7912"/>
    <property type="match status" value="1"/>
</dbReference>